<organism evidence="8 9">
    <name type="scientific">Metallosphaera tengchongensis</name>
    <dbReference type="NCBI Taxonomy" id="1532350"/>
    <lineage>
        <taxon>Archaea</taxon>
        <taxon>Thermoproteota</taxon>
        <taxon>Thermoprotei</taxon>
        <taxon>Sulfolobales</taxon>
        <taxon>Sulfolobaceae</taxon>
        <taxon>Metallosphaera</taxon>
    </lineage>
</organism>
<keyword evidence="6" id="KW-0411">Iron-sulfur</keyword>
<sequence length="365" mass="41638">MISVSRLITKRPEEADRIRYAGLKDRYPSVLVFNVTRNCNLRCRHCYSNSGTQLFTDLPLSSWLNAVKQASEMGVKHILLSGGEPLARRDIHIIAKEAHDHGIRVELSTNGTMVTRERLEELKGYIDYVGISVDGPEVVHDKFRGVDGAFKRAMRGIHLSREMGIKTGLRFTITKENYHYVDFVFELMKKEGIDRVCFYHLAYAGRADREMDIDNSTRLGVIRKIVEYSRSGEWEVLTADNPVDGILIYRLTGSQAVLELLKRNGGNKSGERIADVTPEGLVYPDQFTPIPLGRIENLKQIWDEPNHLVKELRNRKLHVKCSSCKFFDVCNGGLRGRALALYGDLWERDPSCYLHEIERDLGLND</sequence>
<evidence type="ECO:0000256" key="4">
    <source>
        <dbReference type="ARBA" id="ARBA00022723"/>
    </source>
</evidence>
<dbReference type="GO" id="GO:0046872">
    <property type="term" value="F:metal ion binding"/>
    <property type="evidence" value="ECO:0007669"/>
    <property type="project" value="UniProtKB-KW"/>
</dbReference>
<reference evidence="8 9" key="1">
    <citation type="submission" date="2020-02" db="EMBL/GenBank/DDBJ databases">
        <title>Comparative genome analysis reveals the metabolism and evolution of the thermophilic archaeal genus Metallosphaera.</title>
        <authorList>
            <person name="Jiang C."/>
        </authorList>
    </citation>
    <scope>NUCLEOTIDE SEQUENCE [LARGE SCALE GENOMIC DNA]</scope>
    <source>
        <strain evidence="8 9">Ric-A</strain>
    </source>
</reference>
<evidence type="ECO:0000313" key="8">
    <source>
        <dbReference type="EMBL" id="QKR00313.1"/>
    </source>
</evidence>
<dbReference type="AlphaFoldDB" id="A0A6N0NWR9"/>
<dbReference type="Proteomes" id="UP000509301">
    <property type="component" value="Chromosome"/>
</dbReference>
<name>A0A6N0NWR9_9CREN</name>
<evidence type="ECO:0000259" key="7">
    <source>
        <dbReference type="PROSITE" id="PS51918"/>
    </source>
</evidence>
<keyword evidence="4" id="KW-0479">Metal-binding</keyword>
<dbReference type="Gene3D" id="3.20.20.70">
    <property type="entry name" value="Aldolase class I"/>
    <property type="match status" value="1"/>
</dbReference>
<evidence type="ECO:0000313" key="9">
    <source>
        <dbReference type="Proteomes" id="UP000509301"/>
    </source>
</evidence>
<dbReference type="GO" id="GO:0051539">
    <property type="term" value="F:4 iron, 4 sulfur cluster binding"/>
    <property type="evidence" value="ECO:0007669"/>
    <property type="project" value="UniProtKB-KW"/>
</dbReference>
<dbReference type="InterPro" id="IPR050377">
    <property type="entry name" value="Radical_SAM_PqqE_MftC-like"/>
</dbReference>
<dbReference type="GO" id="GO:0006783">
    <property type="term" value="P:heme biosynthetic process"/>
    <property type="evidence" value="ECO:0007669"/>
    <property type="project" value="TreeGrafter"/>
</dbReference>
<evidence type="ECO:0000256" key="6">
    <source>
        <dbReference type="ARBA" id="ARBA00023014"/>
    </source>
</evidence>
<keyword evidence="9" id="KW-1185">Reference proteome</keyword>
<dbReference type="KEGG" id="mten:GWK48_07925"/>
<dbReference type="GeneID" id="55641867"/>
<dbReference type="SUPFAM" id="SSF102114">
    <property type="entry name" value="Radical SAM enzymes"/>
    <property type="match status" value="1"/>
</dbReference>
<dbReference type="CDD" id="cd01335">
    <property type="entry name" value="Radical_SAM"/>
    <property type="match status" value="1"/>
</dbReference>
<accession>A0A6N0NWR9</accession>
<protein>
    <submittedName>
        <fullName evidence="8">Radical SAM protein</fullName>
    </submittedName>
</protein>
<dbReference type="Pfam" id="PF04055">
    <property type="entry name" value="Radical_SAM"/>
    <property type="match status" value="1"/>
</dbReference>
<evidence type="ECO:0000256" key="3">
    <source>
        <dbReference type="ARBA" id="ARBA00022691"/>
    </source>
</evidence>
<dbReference type="SFLD" id="SFLDG01067">
    <property type="entry name" value="SPASM/twitch_domain_containing"/>
    <property type="match status" value="1"/>
</dbReference>
<dbReference type="OrthoDB" id="30736at2157"/>
<dbReference type="RefSeq" id="WP_174631177.1">
    <property type="nucleotide sequence ID" value="NZ_CP049074.1"/>
</dbReference>
<dbReference type="SFLD" id="SFLDG01386">
    <property type="entry name" value="main_SPASM_domain-containing"/>
    <property type="match status" value="1"/>
</dbReference>
<keyword evidence="2" id="KW-0004">4Fe-4S</keyword>
<dbReference type="InterPro" id="IPR007197">
    <property type="entry name" value="rSAM"/>
</dbReference>
<proteinExistence type="predicted"/>
<dbReference type="EMBL" id="CP049074">
    <property type="protein sequence ID" value="QKR00313.1"/>
    <property type="molecule type" value="Genomic_DNA"/>
</dbReference>
<evidence type="ECO:0000256" key="5">
    <source>
        <dbReference type="ARBA" id="ARBA00023004"/>
    </source>
</evidence>
<dbReference type="PANTHER" id="PTHR11228:SF7">
    <property type="entry name" value="PQQA PEPTIDE CYCLASE"/>
    <property type="match status" value="1"/>
</dbReference>
<dbReference type="SFLD" id="SFLDS00029">
    <property type="entry name" value="Radical_SAM"/>
    <property type="match status" value="1"/>
</dbReference>
<dbReference type="GO" id="GO:0003824">
    <property type="term" value="F:catalytic activity"/>
    <property type="evidence" value="ECO:0007669"/>
    <property type="project" value="InterPro"/>
</dbReference>
<dbReference type="SMART" id="SM00729">
    <property type="entry name" value="Elp3"/>
    <property type="match status" value="1"/>
</dbReference>
<evidence type="ECO:0000256" key="2">
    <source>
        <dbReference type="ARBA" id="ARBA00022485"/>
    </source>
</evidence>
<feature type="domain" description="Radical SAM core" evidence="7">
    <location>
        <begin position="25"/>
        <end position="233"/>
    </location>
</feature>
<dbReference type="PIRSF" id="PIRSF037420">
    <property type="entry name" value="PQQ_syn_pqqE"/>
    <property type="match status" value="1"/>
</dbReference>
<keyword evidence="5" id="KW-0408">Iron</keyword>
<comment type="cofactor">
    <cofactor evidence="1">
        <name>[4Fe-4S] cluster</name>
        <dbReference type="ChEBI" id="CHEBI:49883"/>
    </cofactor>
</comment>
<keyword evidence="3" id="KW-0949">S-adenosyl-L-methionine</keyword>
<dbReference type="PROSITE" id="PS51918">
    <property type="entry name" value="RADICAL_SAM"/>
    <property type="match status" value="1"/>
</dbReference>
<dbReference type="InterPro" id="IPR017200">
    <property type="entry name" value="PqqE-like"/>
</dbReference>
<dbReference type="PANTHER" id="PTHR11228">
    <property type="entry name" value="RADICAL SAM DOMAIN PROTEIN"/>
    <property type="match status" value="1"/>
</dbReference>
<dbReference type="InterPro" id="IPR023885">
    <property type="entry name" value="4Fe4S-binding_SPASM_dom"/>
</dbReference>
<dbReference type="InterPro" id="IPR058240">
    <property type="entry name" value="rSAM_sf"/>
</dbReference>
<dbReference type="InterPro" id="IPR006638">
    <property type="entry name" value="Elp3/MiaA/NifB-like_rSAM"/>
</dbReference>
<dbReference type="InterPro" id="IPR013785">
    <property type="entry name" value="Aldolase_TIM"/>
</dbReference>
<gene>
    <name evidence="8" type="ORF">GWK48_07925</name>
</gene>
<dbReference type="NCBIfam" id="TIGR04085">
    <property type="entry name" value="rSAM_more_4Fe4S"/>
    <property type="match status" value="1"/>
</dbReference>
<evidence type="ECO:0000256" key="1">
    <source>
        <dbReference type="ARBA" id="ARBA00001966"/>
    </source>
</evidence>